<dbReference type="SFLD" id="SFLDG01140">
    <property type="entry name" value="C2.B:_Phosphomannomutase_and_P"/>
    <property type="match status" value="1"/>
</dbReference>
<evidence type="ECO:0000256" key="3">
    <source>
        <dbReference type="ARBA" id="ARBA00022842"/>
    </source>
</evidence>
<dbReference type="InterPro" id="IPR006381">
    <property type="entry name" value="HAD-SF-IIB-MPGP"/>
</dbReference>
<dbReference type="Pfam" id="PF08282">
    <property type="entry name" value="Hydrolase_3"/>
    <property type="match status" value="2"/>
</dbReference>
<dbReference type="NCBIfam" id="TIGR01486">
    <property type="entry name" value="HAD-SF-IIB-MPGP"/>
    <property type="match status" value="1"/>
</dbReference>
<dbReference type="PANTHER" id="PTHR10000:SF8">
    <property type="entry name" value="HAD SUPERFAMILY HYDROLASE-LIKE, TYPE 3"/>
    <property type="match status" value="1"/>
</dbReference>
<dbReference type="NCBIfam" id="TIGR01484">
    <property type="entry name" value="HAD-SF-IIB"/>
    <property type="match status" value="1"/>
</dbReference>
<dbReference type="InterPro" id="IPR023214">
    <property type="entry name" value="HAD_sf"/>
</dbReference>
<dbReference type="InterPro" id="IPR036412">
    <property type="entry name" value="HAD-like_sf"/>
</dbReference>
<dbReference type="GO" id="GO:0005829">
    <property type="term" value="C:cytosol"/>
    <property type="evidence" value="ECO:0007669"/>
    <property type="project" value="TreeGrafter"/>
</dbReference>
<organism evidence="4 5">
    <name type="scientific">Notoacmeibacter ruber</name>
    <dbReference type="NCBI Taxonomy" id="2670375"/>
    <lineage>
        <taxon>Bacteria</taxon>
        <taxon>Pseudomonadati</taxon>
        <taxon>Pseudomonadota</taxon>
        <taxon>Alphaproteobacteria</taxon>
        <taxon>Hyphomicrobiales</taxon>
        <taxon>Notoacmeibacteraceae</taxon>
        <taxon>Notoacmeibacter</taxon>
    </lineage>
</organism>
<dbReference type="Gene3D" id="3.30.980.20">
    <property type="entry name" value="Putative mannosyl-3-phosphoglycerate phosphatase, domain 2"/>
    <property type="match status" value="1"/>
</dbReference>
<keyword evidence="5" id="KW-1185">Reference proteome</keyword>
<keyword evidence="1" id="KW-0479">Metal-binding</keyword>
<accession>A0A3L7JLU5</accession>
<dbReference type="Gene3D" id="3.40.50.1000">
    <property type="entry name" value="HAD superfamily/HAD-like"/>
    <property type="match status" value="1"/>
</dbReference>
<sequence>MIVFTDLDGTLLDHSSYSYEPALPAVHRLQTSDIPIIPATSKTAAEVAPLMEEIGLRGPAIVENGGGVLTAKEPARPSEDYLTVREKLNQLPASLRSRFTGFGDLGDEGIAKATGLPLDAARRAGKRQFTEPGTFEGSDDDLREFLDTLNSLGISAKRGGRFLTLSHGRHSKADRVPGICETLEASGPVIALGDAPNDRAMLEAAEIAIVVKNPDHDGIEIAELANRRVIYTNQPGPAGWNQAIQSILDEYGI</sequence>
<dbReference type="SFLD" id="SFLDG01142">
    <property type="entry name" value="C2.B.2:_Mannosyl-3-phosphoglyc"/>
    <property type="match status" value="1"/>
</dbReference>
<proteinExistence type="predicted"/>
<dbReference type="GO" id="GO:0051479">
    <property type="term" value="P:mannosylglycerate biosynthetic process"/>
    <property type="evidence" value="ECO:0007669"/>
    <property type="project" value="InterPro"/>
</dbReference>
<comment type="caution">
    <text evidence="4">The sequence shown here is derived from an EMBL/GenBank/DDBJ whole genome shotgun (WGS) entry which is preliminary data.</text>
</comment>
<keyword evidence="2 4" id="KW-0378">Hydrolase</keyword>
<name>A0A3L7JLU5_9HYPH</name>
<dbReference type="GO" id="GO:0050531">
    <property type="term" value="F:mannosyl-3-phosphoglycerate phosphatase activity"/>
    <property type="evidence" value="ECO:0007669"/>
    <property type="project" value="InterPro"/>
</dbReference>
<dbReference type="InterPro" id="IPR006379">
    <property type="entry name" value="HAD-SF_hydro_IIB"/>
</dbReference>
<dbReference type="GO" id="GO:0000287">
    <property type="term" value="F:magnesium ion binding"/>
    <property type="evidence" value="ECO:0007669"/>
    <property type="project" value="TreeGrafter"/>
</dbReference>
<dbReference type="Proteomes" id="UP000281094">
    <property type="component" value="Unassembled WGS sequence"/>
</dbReference>
<evidence type="ECO:0000313" key="5">
    <source>
        <dbReference type="Proteomes" id="UP000281094"/>
    </source>
</evidence>
<dbReference type="EMBL" id="RCWN01000001">
    <property type="protein sequence ID" value="RLQ89502.1"/>
    <property type="molecule type" value="Genomic_DNA"/>
</dbReference>
<gene>
    <name evidence="4" type="ORF">D8780_08280</name>
</gene>
<keyword evidence="3" id="KW-0460">Magnesium</keyword>
<reference evidence="4 5" key="1">
    <citation type="submission" date="2018-10" db="EMBL/GenBank/DDBJ databases">
        <title>Notoacmeibacter sp. M2BS9Y-3-1, whole genome shotgun sequence.</title>
        <authorList>
            <person name="Tuo L."/>
        </authorList>
    </citation>
    <scope>NUCLEOTIDE SEQUENCE [LARGE SCALE GENOMIC DNA]</scope>
    <source>
        <strain evidence="4 5">M2BS9Y-3-1</strain>
    </source>
</reference>
<evidence type="ECO:0000313" key="4">
    <source>
        <dbReference type="EMBL" id="RLQ89502.1"/>
    </source>
</evidence>
<dbReference type="SUPFAM" id="SSF56784">
    <property type="entry name" value="HAD-like"/>
    <property type="match status" value="1"/>
</dbReference>
<dbReference type="PANTHER" id="PTHR10000">
    <property type="entry name" value="PHOSPHOSERINE PHOSPHATASE"/>
    <property type="match status" value="1"/>
</dbReference>
<dbReference type="SFLD" id="SFLDS00003">
    <property type="entry name" value="Haloacid_Dehalogenase"/>
    <property type="match status" value="1"/>
</dbReference>
<evidence type="ECO:0000256" key="1">
    <source>
        <dbReference type="ARBA" id="ARBA00022723"/>
    </source>
</evidence>
<evidence type="ECO:0000256" key="2">
    <source>
        <dbReference type="ARBA" id="ARBA00022801"/>
    </source>
</evidence>
<protein>
    <submittedName>
        <fullName evidence="4">HAD-IIB family hydrolase</fullName>
    </submittedName>
</protein>
<dbReference type="AlphaFoldDB" id="A0A3L7JLU5"/>